<reference evidence="2" key="1">
    <citation type="journal article" date="2023" name="G3 (Bethesda)">
        <title>Genome assembly and association tests identify interacting loci associated with vigor, precocity, and sex in interspecific pistachio rootstocks.</title>
        <authorList>
            <person name="Palmer W."/>
            <person name="Jacygrad E."/>
            <person name="Sagayaradj S."/>
            <person name="Cavanaugh K."/>
            <person name="Han R."/>
            <person name="Bertier L."/>
            <person name="Beede B."/>
            <person name="Kafkas S."/>
            <person name="Golino D."/>
            <person name="Preece J."/>
            <person name="Michelmore R."/>
        </authorList>
    </citation>
    <scope>NUCLEOTIDE SEQUENCE [LARGE SCALE GENOMIC DNA]</scope>
</reference>
<evidence type="ECO:0000313" key="1">
    <source>
        <dbReference type="EMBL" id="KAJ0096355.1"/>
    </source>
</evidence>
<organism evidence="1 2">
    <name type="scientific">Pistacia atlantica</name>
    <dbReference type="NCBI Taxonomy" id="434234"/>
    <lineage>
        <taxon>Eukaryota</taxon>
        <taxon>Viridiplantae</taxon>
        <taxon>Streptophyta</taxon>
        <taxon>Embryophyta</taxon>
        <taxon>Tracheophyta</taxon>
        <taxon>Spermatophyta</taxon>
        <taxon>Magnoliopsida</taxon>
        <taxon>eudicotyledons</taxon>
        <taxon>Gunneridae</taxon>
        <taxon>Pentapetalae</taxon>
        <taxon>rosids</taxon>
        <taxon>malvids</taxon>
        <taxon>Sapindales</taxon>
        <taxon>Anacardiaceae</taxon>
        <taxon>Pistacia</taxon>
    </lineage>
</organism>
<dbReference type="EMBL" id="CM047901">
    <property type="protein sequence ID" value="KAJ0096355.1"/>
    <property type="molecule type" value="Genomic_DNA"/>
</dbReference>
<evidence type="ECO:0000313" key="2">
    <source>
        <dbReference type="Proteomes" id="UP001164250"/>
    </source>
</evidence>
<sequence>MIIFTFRFGWFSDPDPDPGLEGYHRLGSPFHAAFRYAKQRPPHHARADRRHHLPETDSSSSTSAH</sequence>
<comment type="caution">
    <text evidence="1">The sequence shown here is derived from an EMBL/GenBank/DDBJ whole genome shotgun (WGS) entry which is preliminary data.</text>
</comment>
<protein>
    <submittedName>
        <fullName evidence="1">Uncharacterized protein</fullName>
    </submittedName>
</protein>
<proteinExistence type="predicted"/>
<name>A0ACC1BBP9_9ROSI</name>
<gene>
    <name evidence="1" type="ORF">Patl1_27967</name>
</gene>
<dbReference type="Proteomes" id="UP001164250">
    <property type="component" value="Chromosome 5"/>
</dbReference>
<accession>A0ACC1BBP9</accession>
<keyword evidence="2" id="KW-1185">Reference proteome</keyword>